<dbReference type="EMBL" id="JACIGI010000016">
    <property type="protein sequence ID" value="MBB4286415.1"/>
    <property type="molecule type" value="Genomic_DNA"/>
</dbReference>
<feature type="domain" description="Metallo-beta-lactamase" evidence="1">
    <location>
        <begin position="34"/>
        <end position="220"/>
    </location>
</feature>
<organism evidence="2 3">
    <name type="scientific">Roseospira goensis</name>
    <dbReference type="NCBI Taxonomy" id="391922"/>
    <lineage>
        <taxon>Bacteria</taxon>
        <taxon>Pseudomonadati</taxon>
        <taxon>Pseudomonadota</taxon>
        <taxon>Alphaproteobacteria</taxon>
        <taxon>Rhodospirillales</taxon>
        <taxon>Rhodospirillaceae</taxon>
        <taxon>Roseospira</taxon>
    </lineage>
</organism>
<dbReference type="SMART" id="SM00849">
    <property type="entry name" value="Lactamase_B"/>
    <property type="match status" value="1"/>
</dbReference>
<dbReference type="SUPFAM" id="SSF56281">
    <property type="entry name" value="Metallo-hydrolase/oxidoreductase"/>
    <property type="match status" value="1"/>
</dbReference>
<gene>
    <name evidence="2" type="ORF">GGD88_002145</name>
</gene>
<dbReference type="CDD" id="cd16282">
    <property type="entry name" value="metallo-hydrolase-like_MBL-fold"/>
    <property type="match status" value="1"/>
</dbReference>
<reference evidence="2 3" key="1">
    <citation type="submission" date="2020-08" db="EMBL/GenBank/DDBJ databases">
        <title>Genome sequencing of Purple Non-Sulfur Bacteria from various extreme environments.</title>
        <authorList>
            <person name="Mayer M."/>
        </authorList>
    </citation>
    <scope>NUCLEOTIDE SEQUENCE [LARGE SCALE GENOMIC DNA]</scope>
    <source>
        <strain evidence="2 3">JA135</strain>
    </source>
</reference>
<dbReference type="InterPro" id="IPR036866">
    <property type="entry name" value="RibonucZ/Hydroxyglut_hydro"/>
</dbReference>
<keyword evidence="3" id="KW-1185">Reference proteome</keyword>
<dbReference type="PANTHER" id="PTHR42951">
    <property type="entry name" value="METALLO-BETA-LACTAMASE DOMAIN-CONTAINING"/>
    <property type="match status" value="1"/>
</dbReference>
<evidence type="ECO:0000313" key="2">
    <source>
        <dbReference type="EMBL" id="MBB4286415.1"/>
    </source>
</evidence>
<proteinExistence type="predicted"/>
<comment type="caution">
    <text evidence="2">The sequence shown here is derived from an EMBL/GenBank/DDBJ whole genome shotgun (WGS) entry which is preliminary data.</text>
</comment>
<dbReference type="AlphaFoldDB" id="A0A7W6S046"/>
<dbReference type="InterPro" id="IPR050855">
    <property type="entry name" value="NDM-1-like"/>
</dbReference>
<dbReference type="InterPro" id="IPR001279">
    <property type="entry name" value="Metallo-B-lactamas"/>
</dbReference>
<dbReference type="Proteomes" id="UP000555728">
    <property type="component" value="Unassembled WGS sequence"/>
</dbReference>
<evidence type="ECO:0000259" key="1">
    <source>
        <dbReference type="SMART" id="SM00849"/>
    </source>
</evidence>
<evidence type="ECO:0000313" key="3">
    <source>
        <dbReference type="Proteomes" id="UP000555728"/>
    </source>
</evidence>
<sequence length="317" mass="35089">MSSATFASTGDLGEKQVTFAKLGEGAYAYTAEGDPNTGVIVGDDGVMVIDTQATPLMAERVLEKIRTVTDKPIKYVLLTHYHAVRVLGAAAYQPQAVIASRGTHEMIVERGQEDYDSEAGRFPRLFQGIESIPGLTWPTIVFDDRLTVDLGNKRVEILHVGKGHTQGDTIAWLPDERVLFSGDLVEYNATPYTGDAHLGDWPATLQRLRAMRPEKLVPGRGDALMTAEDCATALDMTEAFVTDLFEAAKQGAARNLPLKDIYKGCRAAMDPKYGHWVIYDHCMPFDVTRAWDEARGITRPRVWTAERDREMWAALEG</sequence>
<accession>A0A7W6S046</accession>
<dbReference type="Gene3D" id="3.60.15.10">
    <property type="entry name" value="Ribonuclease Z/Hydroxyacylglutathione hydrolase-like"/>
    <property type="match status" value="1"/>
</dbReference>
<keyword evidence="2" id="KW-0378">Hydrolase</keyword>
<name>A0A7W6S046_9PROT</name>
<dbReference type="PANTHER" id="PTHR42951:SF20">
    <property type="entry name" value="BETA LACTAMASE"/>
    <property type="match status" value="1"/>
</dbReference>
<protein>
    <submittedName>
        <fullName evidence="2">Glyoxylase-like metal-dependent hydrolase (Beta-lactamase superfamily II)</fullName>
    </submittedName>
</protein>
<dbReference type="RefSeq" id="WP_184435271.1">
    <property type="nucleotide sequence ID" value="NZ_JACIGI010000016.1"/>
</dbReference>
<dbReference type="Pfam" id="PF00753">
    <property type="entry name" value="Lactamase_B"/>
    <property type="match status" value="1"/>
</dbReference>
<dbReference type="GO" id="GO:0016787">
    <property type="term" value="F:hydrolase activity"/>
    <property type="evidence" value="ECO:0007669"/>
    <property type="project" value="UniProtKB-KW"/>
</dbReference>